<evidence type="ECO:0000313" key="5">
    <source>
        <dbReference type="RefSeq" id="XP_019085279.1"/>
    </source>
</evidence>
<dbReference type="Proteomes" id="UP000694864">
    <property type="component" value="Chromosome 9"/>
</dbReference>
<dbReference type="PANTHER" id="PTHR45990:SF1">
    <property type="entry name" value="DNA REPAIR PROTEIN REV1"/>
    <property type="match status" value="1"/>
</dbReference>
<dbReference type="RefSeq" id="XP_019085279.1">
    <property type="nucleotide sequence ID" value="XM_019229734.1"/>
</dbReference>
<feature type="transmembrane region" description="Helical" evidence="2">
    <location>
        <begin position="20"/>
        <end position="41"/>
    </location>
</feature>
<dbReference type="PANTHER" id="PTHR45990">
    <property type="entry name" value="DNA REPAIR PROTEIN REV1"/>
    <property type="match status" value="1"/>
</dbReference>
<name>A0ABM1QEU1_CAMSA</name>
<dbReference type="InterPro" id="IPR053848">
    <property type="entry name" value="IMS_HHH_1"/>
</dbReference>
<keyword evidence="2" id="KW-0472">Membrane</keyword>
<protein>
    <submittedName>
        <fullName evidence="5">DNA repair protein REV1-like</fullName>
    </submittedName>
</protein>
<reference evidence="5" key="2">
    <citation type="submission" date="2025-08" db="UniProtKB">
        <authorList>
            <consortium name="RefSeq"/>
        </authorList>
    </citation>
    <scope>IDENTIFICATION</scope>
    <source>
        <tissue evidence="5">Leaf</tissue>
    </source>
</reference>
<evidence type="ECO:0000256" key="2">
    <source>
        <dbReference type="SAM" id="Phobius"/>
    </source>
</evidence>
<feature type="domain" description="UmuC" evidence="3">
    <location>
        <begin position="40"/>
        <end position="118"/>
    </location>
</feature>
<evidence type="ECO:0000313" key="4">
    <source>
        <dbReference type="Proteomes" id="UP000694864"/>
    </source>
</evidence>
<reference evidence="4" key="1">
    <citation type="journal article" date="2014" name="Nat. Commun.">
        <title>The emerging biofuel crop Camelina sativa retains a highly undifferentiated hexaploid genome structure.</title>
        <authorList>
            <person name="Kagale S."/>
            <person name="Koh C."/>
            <person name="Nixon J."/>
            <person name="Bollina V."/>
            <person name="Clarke W.E."/>
            <person name="Tuteja R."/>
            <person name="Spillane C."/>
            <person name="Robinson S.J."/>
            <person name="Links M.G."/>
            <person name="Clarke C."/>
            <person name="Higgins E.E."/>
            <person name="Huebert T."/>
            <person name="Sharpe A.G."/>
            <person name="Parkin I.A."/>
        </authorList>
    </citation>
    <scope>NUCLEOTIDE SEQUENCE [LARGE SCALE GENOMIC DNA]</scope>
    <source>
        <strain evidence="4">cv. DH55</strain>
    </source>
</reference>
<keyword evidence="2" id="KW-1133">Transmembrane helix</keyword>
<dbReference type="InterPro" id="IPR043128">
    <property type="entry name" value="Rev_trsase/Diguanyl_cyclase"/>
</dbReference>
<dbReference type="Pfam" id="PF21999">
    <property type="entry name" value="IMS_HHH_1"/>
    <property type="match status" value="1"/>
</dbReference>
<dbReference type="GeneID" id="104710156"/>
<dbReference type="PROSITE" id="PS50173">
    <property type="entry name" value="UMUC"/>
    <property type="match status" value="1"/>
</dbReference>
<gene>
    <name evidence="5" type="primary">LOC104710156</name>
</gene>
<dbReference type="Pfam" id="PF00817">
    <property type="entry name" value="IMS"/>
    <property type="match status" value="1"/>
</dbReference>
<dbReference type="InterPro" id="IPR043502">
    <property type="entry name" value="DNA/RNA_pol_sf"/>
</dbReference>
<keyword evidence="1" id="KW-0237">DNA synthesis</keyword>
<dbReference type="InterPro" id="IPR001126">
    <property type="entry name" value="UmuC"/>
</dbReference>
<accession>A0ABM1QEU1</accession>
<dbReference type="Gene3D" id="1.10.150.20">
    <property type="entry name" value="5' to 3' exonuclease, C-terminal subdomain"/>
    <property type="match status" value="1"/>
</dbReference>
<keyword evidence="2" id="KW-0812">Transmembrane</keyword>
<dbReference type="SUPFAM" id="SSF56672">
    <property type="entry name" value="DNA/RNA polymerases"/>
    <property type="match status" value="1"/>
</dbReference>
<dbReference type="Gene3D" id="3.30.70.270">
    <property type="match status" value="1"/>
</dbReference>
<evidence type="ECO:0000256" key="1">
    <source>
        <dbReference type="ARBA" id="ARBA00022634"/>
    </source>
</evidence>
<keyword evidence="4" id="KW-1185">Reference proteome</keyword>
<evidence type="ECO:0000259" key="3">
    <source>
        <dbReference type="PROSITE" id="PS50173"/>
    </source>
</evidence>
<proteinExistence type="predicted"/>
<sequence>MKSNKRTNFYNRSVLVYDFVSVLGLYIKALLIVYGACWFLFLDVSDLSDVEPEFLASTIRNEILETTGCSASAGIGGTMLMARLATGVAKPSGQLYISAEKVEEFLDQLPVGTLPGVGSVLKEKLVKQNIQTCGQLRLISKDSLQKDFGVKTGEMLWSYSRGLDLRSVTAVQIYWMDSACMLGGNDQQFKKSIRQRLDKGEKGIKRVHNMTLPDLRH</sequence>
<organism evidence="4 5">
    <name type="scientific">Camelina sativa</name>
    <name type="common">False flax</name>
    <name type="synonym">Myagrum sativum</name>
    <dbReference type="NCBI Taxonomy" id="90675"/>
    <lineage>
        <taxon>Eukaryota</taxon>
        <taxon>Viridiplantae</taxon>
        <taxon>Streptophyta</taxon>
        <taxon>Embryophyta</taxon>
        <taxon>Tracheophyta</taxon>
        <taxon>Spermatophyta</taxon>
        <taxon>Magnoliopsida</taxon>
        <taxon>eudicotyledons</taxon>
        <taxon>Gunneridae</taxon>
        <taxon>Pentapetalae</taxon>
        <taxon>rosids</taxon>
        <taxon>malvids</taxon>
        <taxon>Brassicales</taxon>
        <taxon>Brassicaceae</taxon>
        <taxon>Camelineae</taxon>
        <taxon>Camelina</taxon>
    </lineage>
</organism>